<dbReference type="InterPro" id="IPR039425">
    <property type="entry name" value="RNA_pol_sigma-70-like"/>
</dbReference>
<dbReference type="InterPro" id="IPR013249">
    <property type="entry name" value="RNA_pol_sigma70_r4_t2"/>
</dbReference>
<dbReference type="Proteomes" id="UP000448292">
    <property type="component" value="Unassembled WGS sequence"/>
</dbReference>
<dbReference type="GO" id="GO:0016987">
    <property type="term" value="F:sigma factor activity"/>
    <property type="evidence" value="ECO:0007669"/>
    <property type="project" value="UniProtKB-KW"/>
</dbReference>
<dbReference type="SUPFAM" id="SSF88946">
    <property type="entry name" value="Sigma2 domain of RNA polymerase sigma factors"/>
    <property type="match status" value="1"/>
</dbReference>
<feature type="domain" description="RNA polymerase sigma-70 region 2" evidence="6">
    <location>
        <begin position="15"/>
        <end position="75"/>
    </location>
</feature>
<dbReference type="OrthoDB" id="8684701at2"/>
<evidence type="ECO:0000313" key="8">
    <source>
        <dbReference type="EMBL" id="TVM19274.1"/>
    </source>
</evidence>
<organism evidence="8 9">
    <name type="scientific">Oceanidesulfovibrio indonesiensis</name>
    <dbReference type="NCBI Taxonomy" id="54767"/>
    <lineage>
        <taxon>Bacteria</taxon>
        <taxon>Pseudomonadati</taxon>
        <taxon>Thermodesulfobacteriota</taxon>
        <taxon>Desulfovibrionia</taxon>
        <taxon>Desulfovibrionales</taxon>
        <taxon>Desulfovibrionaceae</taxon>
        <taxon>Oceanidesulfovibrio</taxon>
    </lineage>
</organism>
<evidence type="ECO:0000313" key="9">
    <source>
        <dbReference type="Proteomes" id="UP000448292"/>
    </source>
</evidence>
<evidence type="ECO:0000256" key="5">
    <source>
        <dbReference type="SAM" id="MobiDB-lite"/>
    </source>
</evidence>
<dbReference type="CDD" id="cd06171">
    <property type="entry name" value="Sigma70_r4"/>
    <property type="match status" value="1"/>
</dbReference>
<evidence type="ECO:0000259" key="6">
    <source>
        <dbReference type="Pfam" id="PF04542"/>
    </source>
</evidence>
<protein>
    <submittedName>
        <fullName evidence="8">RNA polymerase sigma factor</fullName>
        <ecNumber evidence="8">2.7.7.6</ecNumber>
    </submittedName>
</protein>
<evidence type="ECO:0000256" key="3">
    <source>
        <dbReference type="ARBA" id="ARBA00023082"/>
    </source>
</evidence>
<dbReference type="InterPro" id="IPR036388">
    <property type="entry name" value="WH-like_DNA-bd_sf"/>
</dbReference>
<dbReference type="NCBIfam" id="TIGR02937">
    <property type="entry name" value="sigma70-ECF"/>
    <property type="match status" value="1"/>
</dbReference>
<evidence type="ECO:0000259" key="7">
    <source>
        <dbReference type="Pfam" id="PF08281"/>
    </source>
</evidence>
<dbReference type="AlphaFoldDB" id="A0A7M3MHV2"/>
<keyword evidence="3" id="KW-0731">Sigma factor</keyword>
<dbReference type="EMBL" id="QMIE01000002">
    <property type="protein sequence ID" value="TVM19274.1"/>
    <property type="molecule type" value="Genomic_DNA"/>
</dbReference>
<keyword evidence="8" id="KW-0808">Transferase</keyword>
<keyword evidence="9" id="KW-1185">Reference proteome</keyword>
<dbReference type="PANTHER" id="PTHR43133">
    <property type="entry name" value="RNA POLYMERASE ECF-TYPE SIGMA FACTO"/>
    <property type="match status" value="1"/>
</dbReference>
<dbReference type="Gene3D" id="1.10.1740.10">
    <property type="match status" value="1"/>
</dbReference>
<comment type="caution">
    <text evidence="8">The sequence shown here is derived from an EMBL/GenBank/DDBJ whole genome shotgun (WGS) entry which is preliminary data.</text>
</comment>
<name>A0A7M3MHV2_9BACT</name>
<dbReference type="GO" id="GO:0003677">
    <property type="term" value="F:DNA binding"/>
    <property type="evidence" value="ECO:0007669"/>
    <property type="project" value="InterPro"/>
</dbReference>
<dbReference type="SUPFAM" id="SSF88659">
    <property type="entry name" value="Sigma3 and sigma4 domains of RNA polymerase sigma factors"/>
    <property type="match status" value="1"/>
</dbReference>
<reference evidence="8 9" key="1">
    <citation type="submission" date="2018-06" db="EMBL/GenBank/DDBJ databases">
        <title>Complete genome of Desulfovibrio indonesiensis P37SLT.</title>
        <authorList>
            <person name="Crispim J.S."/>
            <person name="Vidigal P.M.P."/>
            <person name="Silva L.C.F."/>
            <person name="Laguardia C.N."/>
            <person name="Araujo L.C."/>
            <person name="Dias R.S."/>
            <person name="Sousa M.P."/>
            <person name="Paula S.O."/>
            <person name="Silva C."/>
        </authorList>
    </citation>
    <scope>NUCLEOTIDE SEQUENCE [LARGE SCALE GENOMIC DNA]</scope>
    <source>
        <strain evidence="8 9">P37SLT</strain>
    </source>
</reference>
<dbReference type="EC" id="2.7.7.6" evidence="8"/>
<dbReference type="InterPro" id="IPR013324">
    <property type="entry name" value="RNA_pol_sigma_r3/r4-like"/>
</dbReference>
<dbReference type="Gene3D" id="1.10.10.10">
    <property type="entry name" value="Winged helix-like DNA-binding domain superfamily/Winged helix DNA-binding domain"/>
    <property type="match status" value="1"/>
</dbReference>
<keyword evidence="4" id="KW-0804">Transcription</keyword>
<dbReference type="InterPro" id="IPR007627">
    <property type="entry name" value="RNA_pol_sigma70_r2"/>
</dbReference>
<proteinExistence type="inferred from homology"/>
<dbReference type="GO" id="GO:0003899">
    <property type="term" value="F:DNA-directed RNA polymerase activity"/>
    <property type="evidence" value="ECO:0007669"/>
    <property type="project" value="UniProtKB-EC"/>
</dbReference>
<keyword evidence="8" id="KW-0548">Nucleotidyltransferase</keyword>
<dbReference type="InterPro" id="IPR014284">
    <property type="entry name" value="RNA_pol_sigma-70_dom"/>
</dbReference>
<dbReference type="InterPro" id="IPR013325">
    <property type="entry name" value="RNA_pol_sigma_r2"/>
</dbReference>
<feature type="domain" description="RNA polymerase sigma factor 70 region 4 type 2" evidence="7">
    <location>
        <begin position="122"/>
        <end position="173"/>
    </location>
</feature>
<evidence type="ECO:0000256" key="1">
    <source>
        <dbReference type="ARBA" id="ARBA00010641"/>
    </source>
</evidence>
<feature type="region of interest" description="Disordered" evidence="5">
    <location>
        <begin position="89"/>
        <end position="111"/>
    </location>
</feature>
<dbReference type="Pfam" id="PF08281">
    <property type="entry name" value="Sigma70_r4_2"/>
    <property type="match status" value="1"/>
</dbReference>
<dbReference type="RefSeq" id="WP_144301631.1">
    <property type="nucleotide sequence ID" value="NZ_QMIE01000002.1"/>
</dbReference>
<evidence type="ECO:0000256" key="4">
    <source>
        <dbReference type="ARBA" id="ARBA00023163"/>
    </source>
</evidence>
<gene>
    <name evidence="8" type="ORF">DPQ33_02630</name>
</gene>
<dbReference type="PANTHER" id="PTHR43133:SF64">
    <property type="entry name" value="ECF SIGMA FACTOR"/>
    <property type="match status" value="1"/>
</dbReference>
<dbReference type="Pfam" id="PF04542">
    <property type="entry name" value="Sigma70_r2"/>
    <property type="match status" value="1"/>
</dbReference>
<dbReference type="NCBIfam" id="NF006550">
    <property type="entry name" value="PRK09047.1"/>
    <property type="match status" value="1"/>
</dbReference>
<evidence type="ECO:0000256" key="2">
    <source>
        <dbReference type="ARBA" id="ARBA00023015"/>
    </source>
</evidence>
<sequence>MQNRERMEKFLESIEGRAYRMAYAACGHREDALDMVQDAMFRFVDKYAKRPREEWRPLFYRILQNRITDNHRRRAVRDRWNGFLGAFRDSDGEAQADPFQSAPDNDGRTPEQAAQVGTAFKALQTALQELPIRQRQVFMLRAWEELSIKEAALAMNCSEGSVKTHYSRAVKALRDRLGDHWP</sequence>
<dbReference type="GO" id="GO:0006352">
    <property type="term" value="P:DNA-templated transcription initiation"/>
    <property type="evidence" value="ECO:0007669"/>
    <property type="project" value="InterPro"/>
</dbReference>
<accession>A0A7M3MHV2</accession>
<keyword evidence="2" id="KW-0805">Transcription regulation</keyword>
<comment type="similarity">
    <text evidence="1">Belongs to the sigma-70 factor family. ECF subfamily.</text>
</comment>